<dbReference type="EMBL" id="LBTI01000066">
    <property type="protein sequence ID" value="KKQ36058.1"/>
    <property type="molecule type" value="Genomic_DNA"/>
</dbReference>
<evidence type="ECO:0008006" key="3">
    <source>
        <dbReference type="Google" id="ProtNLM"/>
    </source>
</evidence>
<evidence type="ECO:0000313" key="2">
    <source>
        <dbReference type="Proteomes" id="UP000034591"/>
    </source>
</evidence>
<comment type="caution">
    <text evidence="1">The sequence shown here is derived from an EMBL/GenBank/DDBJ whole genome shotgun (WGS) entry which is preliminary data.</text>
</comment>
<dbReference type="Proteomes" id="UP000034591">
    <property type="component" value="Unassembled WGS sequence"/>
</dbReference>
<evidence type="ECO:0000313" key="1">
    <source>
        <dbReference type="EMBL" id="KKQ36058.1"/>
    </source>
</evidence>
<dbReference type="AlphaFoldDB" id="A0A0G0GYJ0"/>
<proteinExistence type="predicted"/>
<name>A0A0G0GYJ0_9BACT</name>
<protein>
    <recommendedName>
        <fullName evidence="3">DUF2795 domain-containing protein</fullName>
    </recommendedName>
</protein>
<sequence length="73" mass="8476">MKNVKGAIDHLKTHQKYPATRKELVAECDNLSDFDEEDKNWFMENLHEATYENAEEVMAALGLKEEEADKMTM</sequence>
<gene>
    <name evidence="1" type="ORF">US53_C0066G0007</name>
</gene>
<accession>A0A0G0GYJ0</accession>
<reference evidence="1 2" key="1">
    <citation type="journal article" date="2015" name="Nature">
        <title>rRNA introns, odd ribosomes, and small enigmatic genomes across a large radiation of phyla.</title>
        <authorList>
            <person name="Brown C.T."/>
            <person name="Hug L.A."/>
            <person name="Thomas B.C."/>
            <person name="Sharon I."/>
            <person name="Castelle C.J."/>
            <person name="Singh A."/>
            <person name="Wilkins M.J."/>
            <person name="Williams K.H."/>
            <person name="Banfield J.F."/>
        </authorList>
    </citation>
    <scope>NUCLEOTIDE SEQUENCE [LARGE SCALE GENOMIC DNA]</scope>
</reference>
<organism evidence="1 2">
    <name type="scientific">Candidatus Woesebacteria bacterium GW2011_GWA1_37_7</name>
    <dbReference type="NCBI Taxonomy" id="1618545"/>
    <lineage>
        <taxon>Bacteria</taxon>
        <taxon>Candidatus Woeseibacteriota</taxon>
    </lineage>
</organism>